<comment type="caution">
    <text evidence="1">The sequence shown here is derived from an EMBL/GenBank/DDBJ whole genome shotgun (WGS) entry which is preliminary data.</text>
</comment>
<keyword evidence="2" id="KW-1185">Reference proteome</keyword>
<gene>
    <name evidence="1" type="ORF">RM780_10460</name>
</gene>
<sequence>MLAWSEEVRPVEQRETVGRLDGAWVWARLSPEQRVRFRDELAFALRGARLTFEVEPVAAVVRRWWLEAGGPAETAAQDEAAAREDALITRRPHPPQQDPTRWVDRTGPAVHAALSDDDRARFELDFSGALSRAESLHDHRAPLAVIHDWWGTALREANPEQNEKDADLARRIEAGDMSMFPSP</sequence>
<dbReference type="InterPro" id="IPR046214">
    <property type="entry name" value="DUF6247"/>
</dbReference>
<dbReference type="RefSeq" id="WP_311630330.1">
    <property type="nucleotide sequence ID" value="NZ_JAVREN010000011.1"/>
</dbReference>
<organism evidence="1 2">
    <name type="scientific">Streptomyces boetiae</name>
    <dbReference type="NCBI Taxonomy" id="3075541"/>
    <lineage>
        <taxon>Bacteria</taxon>
        <taxon>Bacillati</taxon>
        <taxon>Actinomycetota</taxon>
        <taxon>Actinomycetes</taxon>
        <taxon>Kitasatosporales</taxon>
        <taxon>Streptomycetaceae</taxon>
        <taxon>Streptomyces</taxon>
    </lineage>
</organism>
<dbReference type="Proteomes" id="UP001183388">
    <property type="component" value="Unassembled WGS sequence"/>
</dbReference>
<dbReference type="Pfam" id="PF19760">
    <property type="entry name" value="DUF6247"/>
    <property type="match status" value="2"/>
</dbReference>
<reference evidence="2" key="1">
    <citation type="submission" date="2023-07" db="EMBL/GenBank/DDBJ databases">
        <title>30 novel species of actinomycetes from the DSMZ collection.</title>
        <authorList>
            <person name="Nouioui I."/>
        </authorList>
    </citation>
    <scope>NUCLEOTIDE SEQUENCE [LARGE SCALE GENOMIC DNA]</scope>
    <source>
        <strain evidence="2">DSM 44917</strain>
    </source>
</reference>
<accession>A0ABU2L739</accession>
<evidence type="ECO:0000313" key="1">
    <source>
        <dbReference type="EMBL" id="MDT0307384.1"/>
    </source>
</evidence>
<protein>
    <submittedName>
        <fullName evidence="1">DUF6247 family protein</fullName>
    </submittedName>
</protein>
<dbReference type="EMBL" id="JAVREN010000011">
    <property type="protein sequence ID" value="MDT0307384.1"/>
    <property type="molecule type" value="Genomic_DNA"/>
</dbReference>
<proteinExistence type="predicted"/>
<name>A0ABU2L739_9ACTN</name>
<evidence type="ECO:0000313" key="2">
    <source>
        <dbReference type="Proteomes" id="UP001183388"/>
    </source>
</evidence>